<dbReference type="Pfam" id="PF13589">
    <property type="entry name" value="HATPase_c_3"/>
    <property type="match status" value="1"/>
</dbReference>
<comment type="caution">
    <text evidence="2">The sequence shown here is derived from an EMBL/GenBank/DDBJ whole genome shotgun (WGS) entry which is preliminary data.</text>
</comment>
<sequence>MQNETRINLKHLLEDIRDSYSSPIEEVIITELVANALDSGATRVDFVTNVAQLKLTCIDNGKGMNRAQFREYHNIASSTKTRGEGIGFAGVGAKLSLIISDKVVSETRGPHGGRCASEWKLTSSFRAPWKFVPSSDTIPHARGTSVSIFLRSSEEKLLDTGFIERAIAKHFYPLLNAEMMEKILSHVYKKGVEFYVNEKRAVLPEDAKRHNDKWFEVRFPKQRRPIGYGFIAIKDAEASWMDKITGGRPAPLSLSSGLTISTYGKIIKSGWEWTGVSPKSKHQLVGIVEIPAMSQLLTTNKDGFLSDSASLKKYYRYRKSIQEAVLPVLKIFGEDQVIQDEKRPETYMKPLARQIEDALDNLINDFPELEAVIGTRRTAVKASADNDLKRAPATDDEPLQLGLESDTPKNLSPERDMGLKTKPDKGGDKAKRVNRSGLKIALESFTGAESTQLGRIIDDTAHININHAAWTQAVQQHWEECYVAFAVALLLYDFVAVGRNPQEFVSKFLLELSQRQKPLTLV</sequence>
<feature type="compositionally biased region" description="Basic and acidic residues" evidence="1">
    <location>
        <begin position="412"/>
        <end position="431"/>
    </location>
</feature>
<proteinExistence type="predicted"/>
<organism evidence="2 3">
    <name type="scientific">Candidatus Magasanikbacteria bacterium GW2011_GWA2_46_17</name>
    <dbReference type="NCBI Taxonomy" id="1619042"/>
    <lineage>
        <taxon>Bacteria</taxon>
        <taxon>Candidatus Magasanikiibacteriota</taxon>
    </lineage>
</organism>
<gene>
    <name evidence="2" type="ORF">UX39_C0013G0002</name>
</gene>
<evidence type="ECO:0000313" key="3">
    <source>
        <dbReference type="Proteomes" id="UP000034175"/>
    </source>
</evidence>
<dbReference type="Gene3D" id="3.30.565.10">
    <property type="entry name" value="Histidine kinase-like ATPase, C-terminal domain"/>
    <property type="match status" value="1"/>
</dbReference>
<evidence type="ECO:0008006" key="4">
    <source>
        <dbReference type="Google" id="ProtNLM"/>
    </source>
</evidence>
<dbReference type="AlphaFoldDB" id="A0A0G1RYL7"/>
<dbReference type="EMBL" id="LCMA01000013">
    <property type="protein sequence ID" value="KKU26055.1"/>
    <property type="molecule type" value="Genomic_DNA"/>
</dbReference>
<accession>A0A0G1RYL7</accession>
<evidence type="ECO:0000256" key="1">
    <source>
        <dbReference type="SAM" id="MobiDB-lite"/>
    </source>
</evidence>
<reference evidence="2 3" key="1">
    <citation type="journal article" date="2015" name="Nature">
        <title>rRNA introns, odd ribosomes, and small enigmatic genomes across a large radiation of phyla.</title>
        <authorList>
            <person name="Brown C.T."/>
            <person name="Hug L.A."/>
            <person name="Thomas B.C."/>
            <person name="Sharon I."/>
            <person name="Castelle C.J."/>
            <person name="Singh A."/>
            <person name="Wilkins M.J."/>
            <person name="Williams K.H."/>
            <person name="Banfield J.F."/>
        </authorList>
    </citation>
    <scope>NUCLEOTIDE SEQUENCE [LARGE SCALE GENOMIC DNA]</scope>
</reference>
<feature type="compositionally biased region" description="Basic and acidic residues" evidence="1">
    <location>
        <begin position="384"/>
        <end position="393"/>
    </location>
</feature>
<dbReference type="InterPro" id="IPR036890">
    <property type="entry name" value="HATPase_C_sf"/>
</dbReference>
<name>A0A0G1RYL7_9BACT</name>
<evidence type="ECO:0000313" key="2">
    <source>
        <dbReference type="EMBL" id="KKU26055.1"/>
    </source>
</evidence>
<protein>
    <recommendedName>
        <fullName evidence="4">ATP-binding protein</fullName>
    </recommendedName>
</protein>
<dbReference type="Proteomes" id="UP000034175">
    <property type="component" value="Unassembled WGS sequence"/>
</dbReference>
<feature type="region of interest" description="Disordered" evidence="1">
    <location>
        <begin position="384"/>
        <end position="431"/>
    </location>
</feature>
<dbReference type="SUPFAM" id="SSF55874">
    <property type="entry name" value="ATPase domain of HSP90 chaperone/DNA topoisomerase II/histidine kinase"/>
    <property type="match status" value="1"/>
</dbReference>